<sequence>MHTTPVTQPTPEVLADRDAGLIAAFEMLCERMGKLEEIAEHWLRRERDTEWTYNGKVDSQLLGLHTETHVWRLETRPVRPSKETWQTINIASSDPTPPARFLLNETRRLQTKEAMLRLGVDPTRFWMALPSARCSDVGLDSDFDFLMDAVSEEMFRAAVEREAGGLTLLGYAKALHPGVFLLHQASKTPQYWADLGSRLFESCGIAPASLAITVLDSDVMRIVVPFERSRNAASHKQRDLVLKSKAVFQRATRFRKLEDPLRVCDFIDYDNMLAVFRRV</sequence>
<dbReference type="EMBL" id="CAUYUE010000005">
    <property type="protein sequence ID" value="CAK0774548.1"/>
    <property type="molecule type" value="Genomic_DNA"/>
</dbReference>
<reference evidence="1 2" key="1">
    <citation type="submission" date="2023-10" db="EMBL/GenBank/DDBJ databases">
        <authorList>
            <person name="Maclean D."/>
            <person name="Macfadyen A."/>
        </authorList>
    </citation>
    <scope>NUCLEOTIDE SEQUENCE [LARGE SCALE GENOMIC DNA]</scope>
</reference>
<evidence type="ECO:0000313" key="2">
    <source>
        <dbReference type="Proteomes" id="UP001314263"/>
    </source>
</evidence>
<proteinExistence type="predicted"/>
<protein>
    <submittedName>
        <fullName evidence="1">Uncharacterized protein</fullName>
    </submittedName>
</protein>
<dbReference type="AlphaFoldDB" id="A0AAV1I0Q0"/>
<gene>
    <name evidence="1" type="ORF">CVIRNUC_004179</name>
</gene>
<comment type="caution">
    <text evidence="1">The sequence shown here is derived from an EMBL/GenBank/DDBJ whole genome shotgun (WGS) entry which is preliminary data.</text>
</comment>
<dbReference type="Proteomes" id="UP001314263">
    <property type="component" value="Unassembled WGS sequence"/>
</dbReference>
<evidence type="ECO:0000313" key="1">
    <source>
        <dbReference type="EMBL" id="CAK0774548.1"/>
    </source>
</evidence>
<keyword evidence="2" id="KW-1185">Reference proteome</keyword>
<accession>A0AAV1I0Q0</accession>
<organism evidence="1 2">
    <name type="scientific">Coccomyxa viridis</name>
    <dbReference type="NCBI Taxonomy" id="1274662"/>
    <lineage>
        <taxon>Eukaryota</taxon>
        <taxon>Viridiplantae</taxon>
        <taxon>Chlorophyta</taxon>
        <taxon>core chlorophytes</taxon>
        <taxon>Trebouxiophyceae</taxon>
        <taxon>Trebouxiophyceae incertae sedis</taxon>
        <taxon>Coccomyxaceae</taxon>
        <taxon>Coccomyxa</taxon>
    </lineage>
</organism>
<name>A0AAV1I0Q0_9CHLO</name>